<dbReference type="AlphaFoldDB" id="A0A4Q0MAC4"/>
<dbReference type="GO" id="GO:0005975">
    <property type="term" value="P:carbohydrate metabolic process"/>
    <property type="evidence" value="ECO:0007669"/>
    <property type="project" value="InterPro"/>
</dbReference>
<dbReference type="RefSeq" id="WP_128769281.1">
    <property type="nucleotide sequence ID" value="NZ_RXOC01000005.1"/>
</dbReference>
<dbReference type="PANTHER" id="PTHR12526">
    <property type="entry name" value="GLYCOSYLTRANSFERASE"/>
    <property type="match status" value="1"/>
</dbReference>
<organism evidence="3 4">
    <name type="scientific">Arcticibacter tournemirensis</name>
    <dbReference type="NCBI Taxonomy" id="699437"/>
    <lineage>
        <taxon>Bacteria</taxon>
        <taxon>Pseudomonadati</taxon>
        <taxon>Bacteroidota</taxon>
        <taxon>Sphingobacteriia</taxon>
        <taxon>Sphingobacteriales</taxon>
        <taxon>Sphingobacteriaceae</taxon>
        <taxon>Arcticibacter</taxon>
    </lineage>
</organism>
<dbReference type="InterPro" id="IPR001296">
    <property type="entry name" value="Glyco_trans_1"/>
</dbReference>
<dbReference type="Pfam" id="PF00534">
    <property type="entry name" value="Glycos_transf_1"/>
    <property type="match status" value="1"/>
</dbReference>
<dbReference type="SUPFAM" id="SSF48208">
    <property type="entry name" value="Six-hairpin glycosidases"/>
    <property type="match status" value="1"/>
</dbReference>
<evidence type="ECO:0000313" key="4">
    <source>
        <dbReference type="Proteomes" id="UP000290848"/>
    </source>
</evidence>
<feature type="domain" description="Glycosyl transferase family 1" evidence="1">
    <location>
        <begin position="186"/>
        <end position="365"/>
    </location>
</feature>
<evidence type="ECO:0000313" key="3">
    <source>
        <dbReference type="EMBL" id="RXF70208.1"/>
    </source>
</evidence>
<evidence type="ECO:0000313" key="5">
    <source>
        <dbReference type="Proteomes" id="UP000322918"/>
    </source>
</evidence>
<protein>
    <submittedName>
        <fullName evidence="3">Glycosyltransferase</fullName>
    </submittedName>
</protein>
<dbReference type="EMBL" id="VWNE01000038">
    <property type="protein sequence ID" value="KAA8477212.1"/>
    <property type="molecule type" value="Genomic_DNA"/>
</dbReference>
<evidence type="ECO:0000259" key="1">
    <source>
        <dbReference type="Pfam" id="PF00534"/>
    </source>
</evidence>
<accession>A0A4Q0MAC4</accession>
<dbReference type="SUPFAM" id="SSF53756">
    <property type="entry name" value="UDP-Glycosyltransferase/glycogen phosphorylase"/>
    <property type="match status" value="1"/>
</dbReference>
<proteinExistence type="predicted"/>
<dbReference type="Gene3D" id="3.40.50.2000">
    <property type="entry name" value="Glycogen Phosphorylase B"/>
    <property type="match status" value="2"/>
</dbReference>
<dbReference type="InterPro" id="IPR008930">
    <property type="entry name" value="Terpenoid_cyclase/PrenylTrfase"/>
</dbReference>
<dbReference type="PANTHER" id="PTHR12526:SF572">
    <property type="entry name" value="BLL5144 PROTEIN"/>
    <property type="match status" value="1"/>
</dbReference>
<dbReference type="Proteomes" id="UP000290848">
    <property type="component" value="Unassembled WGS sequence"/>
</dbReference>
<sequence>MTEKDQNNLPEILFVTSYPPRECGIATYSQDLIKALNNKFNDSFTIPVCALESEKEIHSYTSEVRYILDTSVSSSFSEVSREISQNAAIRIVMVQHEFGFFDSDHEADFLQFLCDIRKPVIITFHTILPHPDAALKLKVEEITSVCASVVVMTQNAATILSRDYQIPTDKIIVIPHGVHLVPHADKETLKRKYDVEGRTILSTFGLIGSGKSIETTIDALPSIVKENPSVLFLVIGKTHPNIIKHDGEVYREMLKEKVEQLRLQQHVRFINKYLPLDQLLEYLQLTDIYLFTSKDPNQAVSGTFSYAISCACPIISTPIPHAREVLRDDAGVIIDFQNSPQLAKAVNLLLGNEELRRTYSNNGLQRIEPSAWENVAVAYSALFRRISRDISLVFQIPELNLSHIKHLTTEFGMIQFAKINHPDLGSGYTIDDNARAMVALIMHYKATGDKADLSYIETYLNFIKFCQQNNGEFLNYVDENKEFTKQNYETNLEDSNGRTIWALGYLIAEEELFPASLIKTAEEVISRAIPGIEGMFSSRTMAFAIKGLHYYNLRRASPENLSLINTLAERLVEMFKHEGELRWEWFESYLTYGNSILPEALLCAYQATNNLIYKETAQASFAFLLDKTFTRNRIKVISNQDWLKKGKDAADYGEQPIDVAYTILALDKFYQVFGDAEYLNKMHIAFNWFLGNNHLHQIIYNPCTGGCYDGLEEYGVNLNQGAESTVTYLMARLTMEQYTEGSGSDFVAFATEESETY</sequence>
<reference evidence="3 4" key="1">
    <citation type="submission" date="2018-12" db="EMBL/GenBank/DDBJ databases">
        <title>The Draft Genome Sequence of the Soil Bacterium Pedobacter tournemirensis R1.</title>
        <authorList>
            <person name="He J."/>
        </authorList>
    </citation>
    <scope>NUCLEOTIDE SEQUENCE [LARGE SCALE GENOMIC DNA]</scope>
    <source>
        <strain evidence="3 4">R1</strain>
    </source>
</reference>
<dbReference type="EMBL" id="RXOC01000005">
    <property type="protein sequence ID" value="RXF70208.1"/>
    <property type="molecule type" value="Genomic_DNA"/>
</dbReference>
<name>A0A4Q0MAC4_9SPHI</name>
<reference evidence="2 5" key="2">
    <citation type="submission" date="2019-09" db="EMBL/GenBank/DDBJ databases">
        <title>Pararcticibacter amylolyticus gen. nov., sp. nov., isolated from a rottenly hemp rope, and reclassification of Pedobacter tournemirensis as Pararcticibacter tournemirensis comb. nov.</title>
        <authorList>
            <person name="Cai Y."/>
        </authorList>
    </citation>
    <scope>NUCLEOTIDE SEQUENCE [LARGE SCALE GENOMIC DNA]</scope>
    <source>
        <strain evidence="2 5">TF5-37.2-LB10</strain>
    </source>
</reference>
<evidence type="ECO:0000313" key="2">
    <source>
        <dbReference type="EMBL" id="KAA8477212.1"/>
    </source>
</evidence>
<dbReference type="OrthoDB" id="9765330at2"/>
<keyword evidence="5" id="KW-1185">Reference proteome</keyword>
<dbReference type="InterPro" id="IPR008928">
    <property type="entry name" value="6-hairpin_glycosidase_sf"/>
</dbReference>
<dbReference type="Proteomes" id="UP000322918">
    <property type="component" value="Unassembled WGS sequence"/>
</dbReference>
<gene>
    <name evidence="3" type="ORF">EKH83_10050</name>
    <name evidence="2" type="ORF">F1649_19045</name>
</gene>
<dbReference type="GO" id="GO:0016757">
    <property type="term" value="F:glycosyltransferase activity"/>
    <property type="evidence" value="ECO:0007669"/>
    <property type="project" value="InterPro"/>
</dbReference>
<comment type="caution">
    <text evidence="3">The sequence shown here is derived from an EMBL/GenBank/DDBJ whole genome shotgun (WGS) entry which is preliminary data.</text>
</comment>
<dbReference type="SUPFAM" id="SSF48239">
    <property type="entry name" value="Terpenoid cyclases/Protein prenyltransferases"/>
    <property type="match status" value="1"/>
</dbReference>
<dbReference type="Gene3D" id="1.50.10.20">
    <property type="match status" value="1"/>
</dbReference>
<keyword evidence="3" id="KW-0808">Transferase</keyword>